<accession>A0AAV1TFD5</accession>
<evidence type="ECO:0000313" key="3">
    <source>
        <dbReference type="Proteomes" id="UP001162060"/>
    </source>
</evidence>
<evidence type="ECO:0000313" key="2">
    <source>
        <dbReference type="EMBL" id="CAK7928927.1"/>
    </source>
</evidence>
<sequence>MVIIGGAPAIYKSKYQRKVALSSAEADYMALSLCTQEVLWVGALLKDIGHEQVGASWVWEDNQGAIGLSSNAGYKARTKLVDIRHHFIRENVAHDIIVVKYISTMDQSVDMLTKAMGTTRLKKLLQASSIGPKGI</sequence>
<name>A0AAV1TFD5_9STRA</name>
<dbReference type="PANTHER" id="PTHR11439">
    <property type="entry name" value="GAG-POL-RELATED RETROTRANSPOSON"/>
    <property type="match status" value="1"/>
</dbReference>
<evidence type="ECO:0008006" key="4">
    <source>
        <dbReference type="Google" id="ProtNLM"/>
    </source>
</evidence>
<dbReference type="EMBL" id="CAKLBY020000143">
    <property type="protein sequence ID" value="CAK7928927.1"/>
    <property type="molecule type" value="Genomic_DNA"/>
</dbReference>
<organism evidence="1 3">
    <name type="scientific">Peronospora matthiolae</name>
    <dbReference type="NCBI Taxonomy" id="2874970"/>
    <lineage>
        <taxon>Eukaryota</taxon>
        <taxon>Sar</taxon>
        <taxon>Stramenopiles</taxon>
        <taxon>Oomycota</taxon>
        <taxon>Peronosporomycetes</taxon>
        <taxon>Peronosporales</taxon>
        <taxon>Peronosporaceae</taxon>
        <taxon>Peronospora</taxon>
    </lineage>
</organism>
<comment type="caution">
    <text evidence="1">The sequence shown here is derived from an EMBL/GenBank/DDBJ whole genome shotgun (WGS) entry which is preliminary data.</text>
</comment>
<dbReference type="CDD" id="cd09272">
    <property type="entry name" value="RNase_HI_RT_Ty1"/>
    <property type="match status" value="1"/>
</dbReference>
<dbReference type="Proteomes" id="UP001162060">
    <property type="component" value="Unassembled WGS sequence"/>
</dbReference>
<dbReference type="EMBL" id="CAKLBY020000044">
    <property type="protein sequence ID" value="CAK7916179.1"/>
    <property type="molecule type" value="Genomic_DNA"/>
</dbReference>
<reference evidence="1" key="1">
    <citation type="submission" date="2024-01" db="EMBL/GenBank/DDBJ databases">
        <authorList>
            <person name="Webb A."/>
        </authorList>
    </citation>
    <scope>NUCLEOTIDE SEQUENCE</scope>
    <source>
        <strain evidence="1">Pm1</strain>
    </source>
</reference>
<evidence type="ECO:0000313" key="1">
    <source>
        <dbReference type="EMBL" id="CAK7916179.1"/>
    </source>
</evidence>
<gene>
    <name evidence="2" type="ORF">PM001_LOCUS14077</name>
    <name evidence="1" type="ORF">PM001_LOCUS5347</name>
</gene>
<proteinExistence type="predicted"/>
<dbReference type="PANTHER" id="PTHR11439:SF440">
    <property type="entry name" value="INTEGRASE CATALYTIC DOMAIN-CONTAINING PROTEIN"/>
    <property type="match status" value="1"/>
</dbReference>
<protein>
    <recommendedName>
        <fullName evidence="4">Polyprotein</fullName>
    </recommendedName>
</protein>
<dbReference type="AlphaFoldDB" id="A0AAV1TFD5"/>